<protein>
    <submittedName>
        <fullName evidence="1">Uncharacterized protein</fullName>
    </submittedName>
</protein>
<dbReference type="AlphaFoldDB" id="A0A5B8JBH0"/>
<accession>A0A5B8JBH0</accession>
<gene>
    <name evidence="1" type="ORF">FOY43_03000</name>
</gene>
<organism evidence="1 2">
    <name type="scientific">Mycoplasma anserisalpingitidis</name>
    <dbReference type="NCBI Taxonomy" id="519450"/>
    <lineage>
        <taxon>Bacteria</taxon>
        <taxon>Bacillati</taxon>
        <taxon>Mycoplasmatota</taxon>
        <taxon>Mollicutes</taxon>
        <taxon>Mycoplasmataceae</taxon>
        <taxon>Mycoplasma</taxon>
    </lineage>
</organism>
<evidence type="ECO:0000313" key="2">
    <source>
        <dbReference type="Proteomes" id="UP000317512"/>
    </source>
</evidence>
<dbReference type="Proteomes" id="UP000317512">
    <property type="component" value="Chromosome"/>
</dbReference>
<sequence>MLDEIKIIKTAKDLDLSFDFKITSFNERTFEINIEGIFRNLEFNEKYCEWFMEDLIDFLLSNKYQLRWDIGLINLHNSKNLKLNNEEIKKLASFFNEKVTSFDVKIID</sequence>
<reference evidence="2" key="1">
    <citation type="submission" date="2019-07" db="EMBL/GenBank/DDBJ databases">
        <title>Complete genome sequences of three Mycoplasma sp. 1220 strains.</title>
        <authorList>
            <person name="Grozner D."/>
            <person name="Forro B."/>
            <person name="Kovacs A.B."/>
            <person name="Marton S."/>
            <person name="Banyai K."/>
            <person name="Kreizinger Z."/>
            <person name="Sulyok K.M."/>
            <person name="Gyuranecz M."/>
        </authorList>
    </citation>
    <scope>NUCLEOTIDE SEQUENCE [LARGE SCALE GENOMIC DNA]</scope>
    <source>
        <strain evidence="2">MYCAV93</strain>
    </source>
</reference>
<dbReference type="OrthoDB" id="398762at2"/>
<evidence type="ECO:0000313" key="1">
    <source>
        <dbReference type="EMBL" id="QDY88606.1"/>
    </source>
</evidence>
<dbReference type="EMBL" id="CP041663">
    <property type="protein sequence ID" value="QDY88606.1"/>
    <property type="molecule type" value="Genomic_DNA"/>
</dbReference>
<proteinExistence type="predicted"/>
<dbReference type="RefSeq" id="WP_146309059.1">
    <property type="nucleotide sequence ID" value="NZ_CP041663.1"/>
</dbReference>
<name>A0A5B8JBH0_9MOLU</name>